<dbReference type="EMBL" id="DVNO01000010">
    <property type="protein sequence ID" value="HIU65282.1"/>
    <property type="molecule type" value="Genomic_DNA"/>
</dbReference>
<sequence>MGQLVSDVTSVLNYHDSKKEAENERQKILADMAADEKEKTNLVKKTLATQRAKYGASGVSGNSLTTGAVLKRLKQETEEPYKEKRATNVEKLKKISVAKPNLLQSLLDKFDDLVS</sequence>
<proteinExistence type="predicted"/>
<reference evidence="1" key="2">
    <citation type="journal article" date="2021" name="PeerJ">
        <title>Extensive microbial diversity within the chicken gut microbiome revealed by metagenomics and culture.</title>
        <authorList>
            <person name="Gilroy R."/>
            <person name="Ravi A."/>
            <person name="Getino M."/>
            <person name="Pursley I."/>
            <person name="Horton D.L."/>
            <person name="Alikhan N.F."/>
            <person name="Baker D."/>
            <person name="Gharbi K."/>
            <person name="Hall N."/>
            <person name="Watson M."/>
            <person name="Adriaenssens E.M."/>
            <person name="Foster-Nyarko E."/>
            <person name="Jarju S."/>
            <person name="Secka A."/>
            <person name="Antonio M."/>
            <person name="Oren A."/>
            <person name="Chaudhuri R.R."/>
            <person name="La Ragione R."/>
            <person name="Hildebrand F."/>
            <person name="Pallen M.J."/>
        </authorList>
    </citation>
    <scope>NUCLEOTIDE SEQUENCE</scope>
    <source>
        <strain evidence="1">CHK136-897</strain>
    </source>
</reference>
<evidence type="ECO:0000313" key="1">
    <source>
        <dbReference type="EMBL" id="HIU65282.1"/>
    </source>
</evidence>
<reference evidence="1" key="1">
    <citation type="submission" date="2020-10" db="EMBL/GenBank/DDBJ databases">
        <authorList>
            <person name="Gilroy R."/>
        </authorList>
    </citation>
    <scope>NUCLEOTIDE SEQUENCE</scope>
    <source>
        <strain evidence="1">CHK136-897</strain>
    </source>
</reference>
<organism evidence="1 2">
    <name type="scientific">Candidatus Enterousia avicola</name>
    <dbReference type="NCBI Taxonomy" id="2840787"/>
    <lineage>
        <taxon>Bacteria</taxon>
        <taxon>Pseudomonadati</taxon>
        <taxon>Pseudomonadota</taxon>
        <taxon>Alphaproteobacteria</taxon>
        <taxon>Candidatus Enterousia</taxon>
    </lineage>
</organism>
<name>A0A9D1MRT9_9PROT</name>
<accession>A0A9D1MRT9</accession>
<protein>
    <submittedName>
        <fullName evidence="1">Uncharacterized protein</fullName>
    </submittedName>
</protein>
<dbReference type="Proteomes" id="UP000824142">
    <property type="component" value="Unassembled WGS sequence"/>
</dbReference>
<evidence type="ECO:0000313" key="2">
    <source>
        <dbReference type="Proteomes" id="UP000824142"/>
    </source>
</evidence>
<comment type="caution">
    <text evidence="1">The sequence shown here is derived from an EMBL/GenBank/DDBJ whole genome shotgun (WGS) entry which is preliminary data.</text>
</comment>
<gene>
    <name evidence="1" type="ORF">IAC63_01425</name>
</gene>
<dbReference type="AlphaFoldDB" id="A0A9D1MRT9"/>